<reference evidence="1" key="2">
    <citation type="journal article" date="2015" name="Data Brief">
        <title>Shoot transcriptome of the giant reed, Arundo donax.</title>
        <authorList>
            <person name="Barrero R.A."/>
            <person name="Guerrero F.D."/>
            <person name="Moolhuijzen P."/>
            <person name="Goolsby J.A."/>
            <person name="Tidwell J."/>
            <person name="Bellgard S.E."/>
            <person name="Bellgard M.I."/>
        </authorList>
    </citation>
    <scope>NUCLEOTIDE SEQUENCE</scope>
    <source>
        <tissue evidence="1">Shoot tissue taken approximately 20 cm above the soil surface</tissue>
    </source>
</reference>
<protein>
    <submittedName>
        <fullName evidence="1">Uncharacterized protein</fullName>
    </submittedName>
</protein>
<dbReference type="AlphaFoldDB" id="A0A0A9BH83"/>
<evidence type="ECO:0000313" key="1">
    <source>
        <dbReference type="EMBL" id="JAD61518.1"/>
    </source>
</evidence>
<organism evidence="1">
    <name type="scientific">Arundo donax</name>
    <name type="common">Giant reed</name>
    <name type="synonym">Donax arundinaceus</name>
    <dbReference type="NCBI Taxonomy" id="35708"/>
    <lineage>
        <taxon>Eukaryota</taxon>
        <taxon>Viridiplantae</taxon>
        <taxon>Streptophyta</taxon>
        <taxon>Embryophyta</taxon>
        <taxon>Tracheophyta</taxon>
        <taxon>Spermatophyta</taxon>
        <taxon>Magnoliopsida</taxon>
        <taxon>Liliopsida</taxon>
        <taxon>Poales</taxon>
        <taxon>Poaceae</taxon>
        <taxon>PACMAD clade</taxon>
        <taxon>Arundinoideae</taxon>
        <taxon>Arundineae</taxon>
        <taxon>Arundo</taxon>
    </lineage>
</organism>
<accession>A0A0A9BH83</accession>
<dbReference type="EMBL" id="GBRH01236377">
    <property type="protein sequence ID" value="JAD61518.1"/>
    <property type="molecule type" value="Transcribed_RNA"/>
</dbReference>
<reference evidence="1" key="1">
    <citation type="submission" date="2014-09" db="EMBL/GenBank/DDBJ databases">
        <authorList>
            <person name="Magalhaes I.L.F."/>
            <person name="Oliveira U."/>
            <person name="Santos F.R."/>
            <person name="Vidigal T.H.D.A."/>
            <person name="Brescovit A.D."/>
            <person name="Santos A.J."/>
        </authorList>
    </citation>
    <scope>NUCLEOTIDE SEQUENCE</scope>
    <source>
        <tissue evidence="1">Shoot tissue taken approximately 20 cm above the soil surface</tissue>
    </source>
</reference>
<sequence length="27" mass="3040">MLLLLSHRQSCLWLANSLSLSKNLPNS</sequence>
<proteinExistence type="predicted"/>
<name>A0A0A9BH83_ARUDO</name>